<reference evidence="2" key="1">
    <citation type="submission" date="2021-01" db="EMBL/GenBank/DDBJ databases">
        <title>Whole genome shotgun sequence of Planotetraspora silvatica NBRC 100141.</title>
        <authorList>
            <person name="Komaki H."/>
            <person name="Tamura T."/>
        </authorList>
    </citation>
    <scope>NUCLEOTIDE SEQUENCE</scope>
    <source>
        <strain evidence="2">NBRC 100141</strain>
    </source>
</reference>
<gene>
    <name evidence="2" type="ORF">Psi02_42820</name>
</gene>
<name>A0A8J3UMD1_9ACTN</name>
<dbReference type="AlphaFoldDB" id="A0A8J3UMD1"/>
<accession>A0A8J3UMD1</accession>
<evidence type="ECO:0000313" key="2">
    <source>
        <dbReference type="EMBL" id="GII47858.1"/>
    </source>
</evidence>
<comment type="caution">
    <text evidence="2">The sequence shown here is derived from an EMBL/GenBank/DDBJ whole genome shotgun (WGS) entry which is preliminary data.</text>
</comment>
<dbReference type="Proteomes" id="UP000644610">
    <property type="component" value="Unassembled WGS sequence"/>
</dbReference>
<feature type="compositionally biased region" description="Basic residues" evidence="1">
    <location>
        <begin position="73"/>
        <end position="90"/>
    </location>
</feature>
<protein>
    <submittedName>
        <fullName evidence="2">Uncharacterized protein</fullName>
    </submittedName>
</protein>
<evidence type="ECO:0000313" key="3">
    <source>
        <dbReference type="Proteomes" id="UP000644610"/>
    </source>
</evidence>
<feature type="region of interest" description="Disordered" evidence="1">
    <location>
        <begin position="38"/>
        <end position="97"/>
    </location>
</feature>
<dbReference type="EMBL" id="BOOQ01000027">
    <property type="protein sequence ID" value="GII47858.1"/>
    <property type="molecule type" value="Genomic_DNA"/>
</dbReference>
<organism evidence="2 3">
    <name type="scientific">Planotetraspora silvatica</name>
    <dbReference type="NCBI Taxonomy" id="234614"/>
    <lineage>
        <taxon>Bacteria</taxon>
        <taxon>Bacillati</taxon>
        <taxon>Actinomycetota</taxon>
        <taxon>Actinomycetes</taxon>
        <taxon>Streptosporangiales</taxon>
        <taxon>Streptosporangiaceae</taxon>
        <taxon>Planotetraspora</taxon>
    </lineage>
</organism>
<proteinExistence type="predicted"/>
<evidence type="ECO:0000256" key="1">
    <source>
        <dbReference type="SAM" id="MobiDB-lite"/>
    </source>
</evidence>
<keyword evidence="3" id="KW-1185">Reference proteome</keyword>
<feature type="compositionally biased region" description="Basic and acidic residues" evidence="1">
    <location>
        <begin position="39"/>
        <end position="50"/>
    </location>
</feature>
<sequence>MAMAKTASVNMPTRSWVSPGAVVTSDDSVSVIGLLGHENGFRGEREDNPKCRNSWADRPGKNTAAHGVTPAARQKRSSRGSFARSRRRRSFVILPAE</sequence>